<dbReference type="EMBL" id="SDMP01000011">
    <property type="protein sequence ID" value="RYR30944.1"/>
    <property type="molecule type" value="Genomic_DNA"/>
</dbReference>
<evidence type="ECO:0000256" key="3">
    <source>
        <dbReference type="ARBA" id="ARBA00022946"/>
    </source>
</evidence>
<dbReference type="Gramene" id="arahy.Tifrunner.gnm2.ann2.Ah11g421000.1">
    <property type="protein sequence ID" value="arahy.Tifrunner.gnm2.ann2.Ah11g421000.1-CDS-1"/>
    <property type="gene ID" value="arahy.Tifrunner.gnm2.ann2.Ah11g421000"/>
</dbReference>
<dbReference type="GO" id="GO:0006353">
    <property type="term" value="P:DNA-templated transcription termination"/>
    <property type="evidence" value="ECO:0007669"/>
    <property type="project" value="UniProtKB-KW"/>
</dbReference>
<dbReference type="Proteomes" id="UP000289738">
    <property type="component" value="Chromosome B01"/>
</dbReference>
<keyword evidence="2" id="KW-0806">Transcription termination</keyword>
<dbReference type="InterPro" id="IPR038538">
    <property type="entry name" value="MTERF_sf"/>
</dbReference>
<proteinExistence type="inferred from homology"/>
<dbReference type="SMART" id="SM00733">
    <property type="entry name" value="Mterf"/>
    <property type="match status" value="5"/>
</dbReference>
<reference evidence="4 5" key="1">
    <citation type="submission" date="2019-01" db="EMBL/GenBank/DDBJ databases">
        <title>Sequencing of cultivated peanut Arachis hypogaea provides insights into genome evolution and oil improvement.</title>
        <authorList>
            <person name="Chen X."/>
        </authorList>
    </citation>
    <scope>NUCLEOTIDE SEQUENCE [LARGE SCALE GENOMIC DNA]</scope>
    <source>
        <strain evidence="5">cv. Fuhuasheng</strain>
        <tissue evidence="4">Leaves</tissue>
    </source>
</reference>
<keyword evidence="5" id="KW-1185">Reference proteome</keyword>
<dbReference type="InterPro" id="IPR003690">
    <property type="entry name" value="MTERF"/>
</dbReference>
<name>A0A445AWX7_ARAHY</name>
<keyword evidence="2" id="KW-0805">Transcription regulation</keyword>
<dbReference type="STRING" id="3818.A0A445AWX7"/>
<dbReference type="FunFam" id="1.25.70.10:FF:000001">
    <property type="entry name" value="Mitochondrial transcription termination factor-like"/>
    <property type="match status" value="1"/>
</dbReference>
<dbReference type="Gene3D" id="1.25.70.10">
    <property type="entry name" value="Transcription termination factor 3, mitochondrial"/>
    <property type="match status" value="2"/>
</dbReference>
<accession>A0A445AWX7</accession>
<sequence length="390" mass="44387">MRGSYNKNLFLYHLTVITRTSSPSFLIPSPSSLFRAPNYATVTETPEIQSFTVNYLVNNCGFLPDSALKASKYVLFKTPEKPDSVIALFRSFGFSDLQIHNVIRKSPGILVSKPKETILPKLEFLISKGASKSQLARIIDLNPLILKRSLEKHLIPAFDLLNNFIRSEERTVASILRAGQILTSSRSLRNINMLVDIGVREKSMARLIRQWPWLLICNSEVRLKSMVDEVIKMGVDPNKANFVPALYATYLPKSMWDKKVELFKRFGLTDDNILEAFVKHSCCMLISMQKTEACIEFFVKELSWKPVDVTNYPVLLSLNLEKRVVPRAAVMKILMANGAISSGKHLLAYTASEERFFKKYVNRGKDQAPELLKLYREKMNLPVMDSKLKS</sequence>
<protein>
    <submittedName>
        <fullName evidence="4">Uncharacterized protein</fullName>
    </submittedName>
</protein>
<comment type="caution">
    <text evidence="4">The sequence shown here is derived from an EMBL/GenBank/DDBJ whole genome shotgun (WGS) entry which is preliminary data.</text>
</comment>
<dbReference type="GO" id="GO:0003676">
    <property type="term" value="F:nucleic acid binding"/>
    <property type="evidence" value="ECO:0007669"/>
    <property type="project" value="InterPro"/>
</dbReference>
<evidence type="ECO:0000313" key="5">
    <source>
        <dbReference type="Proteomes" id="UP000289738"/>
    </source>
</evidence>
<evidence type="ECO:0000313" key="4">
    <source>
        <dbReference type="EMBL" id="RYR30944.1"/>
    </source>
</evidence>
<dbReference type="Pfam" id="PF02536">
    <property type="entry name" value="mTERF"/>
    <property type="match status" value="1"/>
</dbReference>
<evidence type="ECO:0000256" key="2">
    <source>
        <dbReference type="ARBA" id="ARBA00022472"/>
    </source>
</evidence>
<dbReference type="PANTHER" id="PTHR13068">
    <property type="entry name" value="CGI-12 PROTEIN-RELATED"/>
    <property type="match status" value="1"/>
</dbReference>
<keyword evidence="2" id="KW-0804">Transcription</keyword>
<gene>
    <name evidence="4" type="ORF">Ahy_B01g055732</name>
</gene>
<comment type="similarity">
    <text evidence="1">Belongs to the mTERF family.</text>
</comment>
<evidence type="ECO:0000256" key="1">
    <source>
        <dbReference type="ARBA" id="ARBA00007692"/>
    </source>
</evidence>
<dbReference type="AlphaFoldDB" id="A0A445AWX7"/>
<keyword evidence="3" id="KW-0809">Transit peptide</keyword>
<dbReference type="OrthoDB" id="637682at2759"/>
<organism evidence="4 5">
    <name type="scientific">Arachis hypogaea</name>
    <name type="common">Peanut</name>
    <dbReference type="NCBI Taxonomy" id="3818"/>
    <lineage>
        <taxon>Eukaryota</taxon>
        <taxon>Viridiplantae</taxon>
        <taxon>Streptophyta</taxon>
        <taxon>Embryophyta</taxon>
        <taxon>Tracheophyta</taxon>
        <taxon>Spermatophyta</taxon>
        <taxon>Magnoliopsida</taxon>
        <taxon>eudicotyledons</taxon>
        <taxon>Gunneridae</taxon>
        <taxon>Pentapetalae</taxon>
        <taxon>rosids</taxon>
        <taxon>fabids</taxon>
        <taxon>Fabales</taxon>
        <taxon>Fabaceae</taxon>
        <taxon>Papilionoideae</taxon>
        <taxon>50 kb inversion clade</taxon>
        <taxon>dalbergioids sensu lato</taxon>
        <taxon>Dalbergieae</taxon>
        <taxon>Pterocarpus clade</taxon>
        <taxon>Arachis</taxon>
    </lineage>
</organism>
<dbReference type="PANTHER" id="PTHR13068:SF166">
    <property type="entry name" value="TRANSCRIPTION TERMINATION FACTOR MTERF15, MITOCHONDRIAL-LIKE"/>
    <property type="match status" value="1"/>
</dbReference>